<evidence type="ECO:0000313" key="4">
    <source>
        <dbReference type="Proteomes" id="UP001597183"/>
    </source>
</evidence>
<evidence type="ECO:0000259" key="2">
    <source>
        <dbReference type="PROSITE" id="PS51186"/>
    </source>
</evidence>
<evidence type="ECO:0000313" key="3">
    <source>
        <dbReference type="EMBL" id="MFD1364590.1"/>
    </source>
</evidence>
<comment type="caution">
    <text evidence="3">The sequence shown here is derived from an EMBL/GenBank/DDBJ whole genome shotgun (WGS) entry which is preliminary data.</text>
</comment>
<dbReference type="RefSeq" id="WP_317791573.1">
    <property type="nucleotide sequence ID" value="NZ_AP028461.1"/>
</dbReference>
<keyword evidence="1" id="KW-1133">Transmembrane helix</keyword>
<name>A0ABW4A2C1_9ACTN</name>
<keyword evidence="1" id="KW-0472">Membrane</keyword>
<dbReference type="EMBL" id="JBHTMK010000005">
    <property type="protein sequence ID" value="MFD1364590.1"/>
    <property type="molecule type" value="Genomic_DNA"/>
</dbReference>
<protein>
    <submittedName>
        <fullName evidence="3">GNAT family N-acetyltransferase</fullName>
    </submittedName>
</protein>
<dbReference type="InterPro" id="IPR000182">
    <property type="entry name" value="GNAT_dom"/>
</dbReference>
<dbReference type="Pfam" id="PF00583">
    <property type="entry name" value="Acetyltransf_1"/>
    <property type="match status" value="1"/>
</dbReference>
<dbReference type="SUPFAM" id="SSF55729">
    <property type="entry name" value="Acyl-CoA N-acyltransferases (Nat)"/>
    <property type="match status" value="1"/>
</dbReference>
<organism evidence="3 4">
    <name type="scientific">Actinoplanes sichuanensis</name>
    <dbReference type="NCBI Taxonomy" id="512349"/>
    <lineage>
        <taxon>Bacteria</taxon>
        <taxon>Bacillati</taxon>
        <taxon>Actinomycetota</taxon>
        <taxon>Actinomycetes</taxon>
        <taxon>Micromonosporales</taxon>
        <taxon>Micromonosporaceae</taxon>
        <taxon>Actinoplanes</taxon>
    </lineage>
</organism>
<feature type="domain" description="N-acetyltransferase" evidence="2">
    <location>
        <begin position="10"/>
        <end position="185"/>
    </location>
</feature>
<dbReference type="InterPro" id="IPR016181">
    <property type="entry name" value="Acyl_CoA_acyltransferase"/>
</dbReference>
<dbReference type="PROSITE" id="PS51186">
    <property type="entry name" value="GNAT"/>
    <property type="match status" value="1"/>
</dbReference>
<evidence type="ECO:0000256" key="1">
    <source>
        <dbReference type="SAM" id="Phobius"/>
    </source>
</evidence>
<accession>A0ABW4A2C1</accession>
<gene>
    <name evidence="3" type="ORF">ACFQ5G_04435</name>
</gene>
<keyword evidence="4" id="KW-1185">Reference proteome</keyword>
<keyword evidence="1" id="KW-0812">Transmembrane</keyword>
<dbReference type="CDD" id="cd04301">
    <property type="entry name" value="NAT_SF"/>
    <property type="match status" value="1"/>
</dbReference>
<feature type="transmembrane region" description="Helical" evidence="1">
    <location>
        <begin position="57"/>
        <end position="77"/>
    </location>
</feature>
<reference evidence="4" key="1">
    <citation type="journal article" date="2019" name="Int. J. Syst. Evol. Microbiol.">
        <title>The Global Catalogue of Microorganisms (GCM) 10K type strain sequencing project: providing services to taxonomists for standard genome sequencing and annotation.</title>
        <authorList>
            <consortium name="The Broad Institute Genomics Platform"/>
            <consortium name="The Broad Institute Genome Sequencing Center for Infectious Disease"/>
            <person name="Wu L."/>
            <person name="Ma J."/>
        </authorList>
    </citation>
    <scope>NUCLEOTIDE SEQUENCE [LARGE SCALE GENOMIC DNA]</scope>
    <source>
        <strain evidence="4">CCM 7526</strain>
    </source>
</reference>
<proteinExistence type="predicted"/>
<dbReference type="Gene3D" id="3.40.630.30">
    <property type="match status" value="1"/>
</dbReference>
<dbReference type="Proteomes" id="UP001597183">
    <property type="component" value="Unassembled WGS sequence"/>
</dbReference>
<sequence>MLDQRFAVHVGKADLAAAYLDGICTIYDDVFSRPPFFWRDVESVLHRERLDQLLTDATFGITAAFAGQVLVGFAYGFTLRATTQRWSSLTEPLPEETTREWPGRTFMLFDFAVLPEARGHGVGRTLHDKLLASRVEERATLTVQPTAADTKSIYQHWGWRQVSQMEGGPTAAAPVFDVYLRDSLDDLRHTR</sequence>